<feature type="domain" description="Hydantoinase/oxoprolinase N-terminal" evidence="2">
    <location>
        <begin position="11"/>
        <end position="183"/>
    </location>
</feature>
<evidence type="ECO:0000259" key="2">
    <source>
        <dbReference type="Pfam" id="PF05378"/>
    </source>
</evidence>
<proteinExistence type="predicted"/>
<dbReference type="GO" id="GO:0006749">
    <property type="term" value="P:glutathione metabolic process"/>
    <property type="evidence" value="ECO:0007669"/>
    <property type="project" value="TreeGrafter"/>
</dbReference>
<dbReference type="Pfam" id="PF05378">
    <property type="entry name" value="Hydant_A_N"/>
    <property type="match status" value="1"/>
</dbReference>
<dbReference type="Pfam" id="PF19278">
    <property type="entry name" value="Hydant_A_C"/>
    <property type="match status" value="1"/>
</dbReference>
<evidence type="ECO:0000313" key="4">
    <source>
        <dbReference type="EMBL" id="RLP74690.1"/>
    </source>
</evidence>
<dbReference type="GO" id="GO:0005829">
    <property type="term" value="C:cytosol"/>
    <property type="evidence" value="ECO:0007669"/>
    <property type="project" value="TreeGrafter"/>
</dbReference>
<dbReference type="AlphaFoldDB" id="A0A3L7A4A9"/>
<gene>
    <name evidence="4" type="ORF">D9R14_18240</name>
</gene>
<dbReference type="PANTHER" id="PTHR11365:SF23">
    <property type="entry name" value="HYPOTHETICAL 5-OXOPROLINASE (EUROFUNG)-RELATED"/>
    <property type="match status" value="1"/>
</dbReference>
<dbReference type="GO" id="GO:0017168">
    <property type="term" value="F:5-oxoprolinase (ATP-hydrolyzing) activity"/>
    <property type="evidence" value="ECO:0007669"/>
    <property type="project" value="TreeGrafter"/>
</dbReference>
<dbReference type="Pfam" id="PF01968">
    <property type="entry name" value="Hydantoinase_A"/>
    <property type="match status" value="1"/>
</dbReference>
<keyword evidence="5" id="KW-1185">Reference proteome</keyword>
<dbReference type="PANTHER" id="PTHR11365">
    <property type="entry name" value="5-OXOPROLINASE RELATED"/>
    <property type="match status" value="1"/>
</dbReference>
<evidence type="ECO:0000259" key="3">
    <source>
        <dbReference type="Pfam" id="PF19278"/>
    </source>
</evidence>
<dbReference type="InterPro" id="IPR002821">
    <property type="entry name" value="Hydantoinase_A"/>
</dbReference>
<dbReference type="InterPro" id="IPR049517">
    <property type="entry name" value="ACX-like_C"/>
</dbReference>
<evidence type="ECO:0000313" key="5">
    <source>
        <dbReference type="Proteomes" id="UP000269692"/>
    </source>
</evidence>
<reference evidence="4 5" key="1">
    <citation type="submission" date="2018-10" db="EMBL/GenBank/DDBJ databases">
        <title>Xanthobacter tagetidis genome sequencing and assembly.</title>
        <authorList>
            <person name="Maclea K.S."/>
            <person name="Goen A.E."/>
            <person name="Fatima S.A."/>
        </authorList>
    </citation>
    <scope>NUCLEOTIDE SEQUENCE [LARGE SCALE GENOMIC DNA]</scope>
    <source>
        <strain evidence="4 5">ATCC 700314</strain>
    </source>
</reference>
<dbReference type="Proteomes" id="UP000269692">
    <property type="component" value="Unassembled WGS sequence"/>
</dbReference>
<organism evidence="4 5">
    <name type="scientific">Xanthobacter tagetidis</name>
    <dbReference type="NCBI Taxonomy" id="60216"/>
    <lineage>
        <taxon>Bacteria</taxon>
        <taxon>Pseudomonadati</taxon>
        <taxon>Pseudomonadota</taxon>
        <taxon>Alphaproteobacteria</taxon>
        <taxon>Hyphomicrobiales</taxon>
        <taxon>Xanthobacteraceae</taxon>
        <taxon>Xanthobacter</taxon>
    </lineage>
</organism>
<dbReference type="InterPro" id="IPR045079">
    <property type="entry name" value="Oxoprolinase-like"/>
</dbReference>
<dbReference type="OrthoDB" id="9759608at2"/>
<feature type="domain" description="Hydantoinase A/oxoprolinase" evidence="1">
    <location>
        <begin position="205"/>
        <end position="500"/>
    </location>
</feature>
<protein>
    <submittedName>
        <fullName evidence="4">Hydantoinase/oxoprolinase family protein</fullName>
    </submittedName>
</protein>
<comment type="caution">
    <text evidence="4">The sequence shown here is derived from an EMBL/GenBank/DDBJ whole genome shotgun (WGS) entry which is preliminary data.</text>
</comment>
<sequence length="700" mass="74542">MAADGARRFLIAADTGGTFTDLAVYDTATGATTFGKTLTTYGDLVEGVIAGLEDTGAELSHAALFKHGTTHVINAFIQRRGGRTALIATAGFRDVLEIGRGNRPETFNLRYRRGAPLVPRSLRFEVTERMDGQGRVVTPLDVAELEALAPALRQAEVESIAISFLNSYANAVHEEQARAVLRALLPDVYITTGTELSREWMEYERTSTAVANAFVGARMSAYVGGFSEALRGRRFDGRFYMMGSNGGVMTPEAAIAQPVTLVESGPIGGCIGAAAYAAALGIDRMIAFDMGGTTAKCALVEHARFDVVNTYWVGGYERGFPIRTPVLDIVEVGAGGGSIAWIDDNSRMRLGPRSAGSDPGPIAFGRGGSEPTVTDANVVLGRIGSDSFMNGKLSLDRQGASTAIDRQLALPLGYAGPDRIDQVAQGILDLATVAMSGAIKEITIERGRDIRDYELFVFGGGGPLFGSDLARSLGIRTVVVPPHPGAFSSLGMLMAEARRDAARTFLHPLSEQAVGDALATLQEMADGLRVDMADEFDVSRISYLYEADMNYQGQSHTVRIQIPPEPTTESIQAAFEAVYRARYGHLNDDMGLAFVVLRAGAVVPTLRPTLEAIGRTPVAGDGAPRTQRSVYFASVGQRLETRVYRRSDLAPGATVEGPAIIEEYSSTTVVAPRDTLTVGALGELRITCAPAARKGDASRG</sequence>
<accession>A0A3L7A4A9</accession>
<feature type="domain" description="Acetophenone carboxylase-like C-terminal" evidence="3">
    <location>
        <begin position="532"/>
        <end position="674"/>
    </location>
</feature>
<name>A0A3L7A4A9_9HYPH</name>
<dbReference type="InterPro" id="IPR008040">
    <property type="entry name" value="Hydant_A_N"/>
</dbReference>
<evidence type="ECO:0000259" key="1">
    <source>
        <dbReference type="Pfam" id="PF01968"/>
    </source>
</evidence>
<dbReference type="EMBL" id="RCTF01000018">
    <property type="protein sequence ID" value="RLP74690.1"/>
    <property type="molecule type" value="Genomic_DNA"/>
</dbReference>